<evidence type="ECO:0000259" key="2">
    <source>
        <dbReference type="PROSITE" id="PS50222"/>
    </source>
</evidence>
<feature type="domain" description="EF-hand" evidence="2">
    <location>
        <begin position="246"/>
        <end position="281"/>
    </location>
</feature>
<dbReference type="KEGG" id="adu:107495047"/>
<gene>
    <name evidence="4" type="primary">LOC107495047</name>
</gene>
<accession>A0A6P4DZM5</accession>
<keyword evidence="3" id="KW-1185">Reference proteome</keyword>
<dbReference type="Pfam" id="PF13499">
    <property type="entry name" value="EF-hand_7"/>
    <property type="match status" value="1"/>
</dbReference>
<dbReference type="CDD" id="cd00051">
    <property type="entry name" value="EFh"/>
    <property type="match status" value="1"/>
</dbReference>
<dbReference type="SUPFAM" id="SSF47473">
    <property type="entry name" value="EF-hand"/>
    <property type="match status" value="1"/>
</dbReference>
<reference evidence="4" key="2">
    <citation type="submission" date="2025-08" db="UniProtKB">
        <authorList>
            <consortium name="RefSeq"/>
        </authorList>
    </citation>
    <scope>IDENTIFICATION</scope>
    <source>
        <tissue evidence="4">Whole plant</tissue>
    </source>
</reference>
<name>A0A6P4DZM5_ARADU</name>
<dbReference type="PANTHER" id="PTHR23064">
    <property type="entry name" value="TROPONIN"/>
    <property type="match status" value="1"/>
</dbReference>
<dbReference type="GO" id="GO:0005509">
    <property type="term" value="F:calcium ion binding"/>
    <property type="evidence" value="ECO:0007669"/>
    <property type="project" value="InterPro"/>
</dbReference>
<dbReference type="RefSeq" id="XP_015971592.1">
    <property type="nucleotide sequence ID" value="XM_016116106.3"/>
</dbReference>
<dbReference type="GeneID" id="107495047"/>
<dbReference type="SMART" id="SM00054">
    <property type="entry name" value="EFh"/>
    <property type="match status" value="4"/>
</dbReference>
<evidence type="ECO:0000313" key="4">
    <source>
        <dbReference type="RefSeq" id="XP_015971592.1"/>
    </source>
</evidence>
<dbReference type="InterPro" id="IPR052591">
    <property type="entry name" value="CML21-like"/>
</dbReference>
<dbReference type="PROSITE" id="PS50222">
    <property type="entry name" value="EF_HAND_2"/>
    <property type="match status" value="4"/>
</dbReference>
<organism evidence="3 4">
    <name type="scientific">Arachis duranensis</name>
    <name type="common">Wild peanut</name>
    <dbReference type="NCBI Taxonomy" id="130453"/>
    <lineage>
        <taxon>Eukaryota</taxon>
        <taxon>Viridiplantae</taxon>
        <taxon>Streptophyta</taxon>
        <taxon>Embryophyta</taxon>
        <taxon>Tracheophyta</taxon>
        <taxon>Spermatophyta</taxon>
        <taxon>Magnoliopsida</taxon>
        <taxon>eudicotyledons</taxon>
        <taxon>Gunneridae</taxon>
        <taxon>Pentapetalae</taxon>
        <taxon>rosids</taxon>
        <taxon>fabids</taxon>
        <taxon>Fabales</taxon>
        <taxon>Fabaceae</taxon>
        <taxon>Papilionoideae</taxon>
        <taxon>50 kb inversion clade</taxon>
        <taxon>dalbergioids sensu lato</taxon>
        <taxon>Dalbergieae</taxon>
        <taxon>Pterocarpus clade</taxon>
        <taxon>Arachis</taxon>
    </lineage>
</organism>
<feature type="domain" description="EF-hand" evidence="2">
    <location>
        <begin position="154"/>
        <end position="189"/>
    </location>
</feature>
<dbReference type="Pfam" id="PF13202">
    <property type="entry name" value="EF-hand_5"/>
    <property type="match status" value="1"/>
</dbReference>
<dbReference type="InterPro" id="IPR002048">
    <property type="entry name" value="EF_hand_dom"/>
</dbReference>
<evidence type="ECO:0000313" key="3">
    <source>
        <dbReference type="Proteomes" id="UP000515211"/>
    </source>
</evidence>
<reference evidence="3" key="1">
    <citation type="journal article" date="2016" name="Nat. Genet.">
        <title>The genome sequences of Arachis duranensis and Arachis ipaensis, the diploid ancestors of cultivated peanut.</title>
        <authorList>
            <person name="Bertioli D.J."/>
            <person name="Cannon S.B."/>
            <person name="Froenicke L."/>
            <person name="Huang G."/>
            <person name="Farmer A.D."/>
            <person name="Cannon E.K."/>
            <person name="Liu X."/>
            <person name="Gao D."/>
            <person name="Clevenger J."/>
            <person name="Dash S."/>
            <person name="Ren L."/>
            <person name="Moretzsohn M.C."/>
            <person name="Shirasawa K."/>
            <person name="Huang W."/>
            <person name="Vidigal B."/>
            <person name="Abernathy B."/>
            <person name="Chu Y."/>
            <person name="Niederhuth C.E."/>
            <person name="Umale P."/>
            <person name="Araujo A.C."/>
            <person name="Kozik A."/>
            <person name="Kim K.D."/>
            <person name="Burow M.D."/>
            <person name="Varshney R.K."/>
            <person name="Wang X."/>
            <person name="Zhang X."/>
            <person name="Barkley N."/>
            <person name="Guimaraes P.M."/>
            <person name="Isobe S."/>
            <person name="Guo B."/>
            <person name="Liao B."/>
            <person name="Stalker H.T."/>
            <person name="Schmitz R.J."/>
            <person name="Scheffler B.E."/>
            <person name="Leal-Bertioli S.C."/>
            <person name="Xun X."/>
            <person name="Jackson S.A."/>
            <person name="Michelmore R."/>
            <person name="Ozias-Akins P."/>
        </authorList>
    </citation>
    <scope>NUCLEOTIDE SEQUENCE [LARGE SCALE GENOMIC DNA]</scope>
    <source>
        <strain evidence="3">cv. V14167</strain>
    </source>
</reference>
<protein>
    <submittedName>
        <fullName evidence="4">Probable calcium-binding protein CML22</fullName>
    </submittedName>
</protein>
<proteinExistence type="predicted"/>
<sequence length="285" mass="33446">MMASLFWNPLSFPFSLYNSSAPYFSHKMHTLRNTQNTIAYLGLLCLFQNLFFSGNHHQIFFTQRKMGAICCCGRKPSKGNSLDRKLERKIIEMRKNKFGKSKLKSIDSVVMLFPMFREKLKTLRGMFEQYDEDSNGYIDPNELKRFLEHQQFHLQEEEFETLFRYCDIDGSKGIQFNEFIVLVCLIHLLQEQASFDSSSKAELANLGEVFDTMIEVFLFFDKNADGKINKKDMVKTLNDTYPLEKSPSHITEKRFKEMDWDNNGQVTIREFLFGFIKWVGIDADE</sequence>
<dbReference type="AlphaFoldDB" id="A0A6P4DZM5"/>
<dbReference type="InterPro" id="IPR018247">
    <property type="entry name" value="EF_Hand_1_Ca_BS"/>
</dbReference>
<evidence type="ECO:0000256" key="1">
    <source>
        <dbReference type="ARBA" id="ARBA00022837"/>
    </source>
</evidence>
<feature type="domain" description="EF-hand" evidence="2">
    <location>
        <begin position="208"/>
        <end position="243"/>
    </location>
</feature>
<feature type="domain" description="EF-hand" evidence="2">
    <location>
        <begin position="118"/>
        <end position="153"/>
    </location>
</feature>
<keyword evidence="1" id="KW-0106">Calcium</keyword>
<dbReference type="Proteomes" id="UP000515211">
    <property type="component" value="Chromosome 6"/>
</dbReference>
<dbReference type="PROSITE" id="PS00018">
    <property type="entry name" value="EF_HAND_1"/>
    <property type="match status" value="2"/>
</dbReference>
<dbReference type="InterPro" id="IPR011992">
    <property type="entry name" value="EF-hand-dom_pair"/>
</dbReference>
<dbReference type="Gene3D" id="1.10.238.10">
    <property type="entry name" value="EF-hand"/>
    <property type="match status" value="2"/>
</dbReference>
<dbReference type="OrthoDB" id="26525at2759"/>